<reference evidence="16 17" key="1">
    <citation type="journal article" date="2013" name="Genome Announc.">
        <title>Complete Genome Sequence of Wohlfahrtiimonas chitiniclastica Strain SH04, Isolated from Chrysomya megacephala Collected from Pudong International Airport in China.</title>
        <authorList>
            <person name="Cao X.M."/>
            <person name="Chen T."/>
            <person name="Xu L.Z."/>
            <person name="Yao L.S."/>
            <person name="Qi J."/>
            <person name="Zhang X.L."/>
            <person name="Yan Q.L."/>
            <person name="Deng Y.H."/>
            <person name="Guo T.Y."/>
            <person name="Wang J."/>
            <person name="Hu K.X."/>
            <person name="Xu B.L."/>
        </authorList>
    </citation>
    <scope>NUCLEOTIDE SEQUENCE [LARGE SCALE GENOMIC DNA]</scope>
    <source>
        <strain evidence="16 17">SH04</strain>
    </source>
</reference>
<evidence type="ECO:0000256" key="1">
    <source>
        <dbReference type="ARBA" id="ARBA00004571"/>
    </source>
</evidence>
<dbReference type="AlphaFoldDB" id="L8XY23"/>
<evidence type="ECO:0000313" key="16">
    <source>
        <dbReference type="EMBL" id="ELV08817.1"/>
    </source>
</evidence>
<dbReference type="GO" id="GO:0009279">
    <property type="term" value="C:cell outer membrane"/>
    <property type="evidence" value="ECO:0007669"/>
    <property type="project" value="UniProtKB-SubCell"/>
</dbReference>
<evidence type="ECO:0000256" key="5">
    <source>
        <dbReference type="ARBA" id="ARBA00022692"/>
    </source>
</evidence>
<evidence type="ECO:0000256" key="11">
    <source>
        <dbReference type="PROSITE-ProRule" id="PRU01360"/>
    </source>
</evidence>
<dbReference type="InterPro" id="IPR000531">
    <property type="entry name" value="Beta-barrel_TonB"/>
</dbReference>
<keyword evidence="5 11" id="KW-0812">Transmembrane</keyword>
<dbReference type="InterPro" id="IPR036942">
    <property type="entry name" value="Beta-barrel_TonB_sf"/>
</dbReference>
<dbReference type="RefSeq" id="WP_008314704.1">
    <property type="nucleotide sequence ID" value="NZ_KB372778.1"/>
</dbReference>
<keyword evidence="6 13" id="KW-0732">Signal</keyword>
<dbReference type="GO" id="GO:0015344">
    <property type="term" value="F:siderophore uptake transmembrane transporter activity"/>
    <property type="evidence" value="ECO:0007669"/>
    <property type="project" value="TreeGrafter"/>
</dbReference>
<dbReference type="PATRIC" id="fig|1261130.3.peg.413"/>
<comment type="similarity">
    <text evidence="2">Belongs to the TonB-dependent receptor family. Hemoglobin/haptoglobin binding protein subfamily.</text>
</comment>
<dbReference type="InterPro" id="IPR039426">
    <property type="entry name" value="TonB-dep_rcpt-like"/>
</dbReference>
<evidence type="ECO:0000256" key="4">
    <source>
        <dbReference type="ARBA" id="ARBA00022452"/>
    </source>
</evidence>
<dbReference type="EMBL" id="AOBV01000002">
    <property type="protein sequence ID" value="ELV08817.1"/>
    <property type="molecule type" value="Genomic_DNA"/>
</dbReference>
<name>L8XY23_9GAMM</name>
<accession>L8XY23</accession>
<evidence type="ECO:0000256" key="6">
    <source>
        <dbReference type="ARBA" id="ARBA00022729"/>
    </source>
</evidence>
<evidence type="ECO:0000256" key="13">
    <source>
        <dbReference type="SAM" id="SignalP"/>
    </source>
</evidence>
<feature type="signal peptide" evidence="13">
    <location>
        <begin position="1"/>
        <end position="27"/>
    </location>
</feature>
<proteinExistence type="inferred from homology"/>
<dbReference type="Gene3D" id="2.40.170.20">
    <property type="entry name" value="TonB-dependent receptor, beta-barrel domain"/>
    <property type="match status" value="1"/>
</dbReference>
<evidence type="ECO:0000259" key="14">
    <source>
        <dbReference type="Pfam" id="PF00593"/>
    </source>
</evidence>
<dbReference type="SUPFAM" id="SSF56935">
    <property type="entry name" value="Porins"/>
    <property type="match status" value="1"/>
</dbReference>
<dbReference type="PANTHER" id="PTHR30069:SF29">
    <property type="entry name" value="HEMOGLOBIN AND HEMOGLOBIN-HAPTOGLOBIN-BINDING PROTEIN 1-RELATED"/>
    <property type="match status" value="1"/>
</dbReference>
<evidence type="ECO:0000256" key="2">
    <source>
        <dbReference type="ARBA" id="ARBA00008143"/>
    </source>
</evidence>
<dbReference type="PANTHER" id="PTHR30069">
    <property type="entry name" value="TONB-DEPENDENT OUTER MEMBRANE RECEPTOR"/>
    <property type="match status" value="1"/>
</dbReference>
<evidence type="ECO:0000256" key="12">
    <source>
        <dbReference type="RuleBase" id="RU003357"/>
    </source>
</evidence>
<keyword evidence="10 11" id="KW-0998">Cell outer membrane</keyword>
<evidence type="ECO:0000259" key="15">
    <source>
        <dbReference type="Pfam" id="PF07715"/>
    </source>
</evidence>
<dbReference type="Proteomes" id="UP000011617">
    <property type="component" value="Unassembled WGS sequence"/>
</dbReference>
<keyword evidence="7 12" id="KW-0798">TonB box</keyword>
<dbReference type="HOGENOM" id="CLU_008287_8_2_6"/>
<feature type="domain" description="TonB-dependent receptor-like beta-barrel" evidence="14">
    <location>
        <begin position="227"/>
        <end position="683"/>
    </location>
</feature>
<comment type="caution">
    <text evidence="16">The sequence shown here is derived from an EMBL/GenBank/DDBJ whole genome shotgun (WGS) entry which is preliminary data.</text>
</comment>
<feature type="domain" description="TonB-dependent receptor plug" evidence="15">
    <location>
        <begin position="53"/>
        <end position="163"/>
    </location>
</feature>
<evidence type="ECO:0000256" key="7">
    <source>
        <dbReference type="ARBA" id="ARBA00023077"/>
    </source>
</evidence>
<organism evidence="16 17">
    <name type="scientific">Wohlfahrtiimonas chitiniclastica SH04</name>
    <dbReference type="NCBI Taxonomy" id="1261130"/>
    <lineage>
        <taxon>Bacteria</taxon>
        <taxon>Pseudomonadati</taxon>
        <taxon>Pseudomonadota</taxon>
        <taxon>Gammaproteobacteria</taxon>
        <taxon>Cardiobacteriales</taxon>
        <taxon>Ignatzschineriaceae</taxon>
        <taxon>Wohlfahrtiimonas</taxon>
    </lineage>
</organism>
<keyword evidence="8 11" id="KW-0472">Membrane</keyword>
<protein>
    <recommendedName>
        <fullName evidence="18">TonB-dependent receptor</fullName>
    </recommendedName>
</protein>
<dbReference type="PROSITE" id="PS52016">
    <property type="entry name" value="TONB_DEPENDENT_REC_3"/>
    <property type="match status" value="1"/>
</dbReference>
<feature type="chain" id="PRO_5003998094" description="TonB-dependent receptor" evidence="13">
    <location>
        <begin position="28"/>
        <end position="711"/>
    </location>
</feature>
<evidence type="ECO:0000256" key="10">
    <source>
        <dbReference type="ARBA" id="ARBA00023237"/>
    </source>
</evidence>
<evidence type="ECO:0000256" key="8">
    <source>
        <dbReference type="ARBA" id="ARBA00023136"/>
    </source>
</evidence>
<evidence type="ECO:0008006" key="18">
    <source>
        <dbReference type="Google" id="ProtNLM"/>
    </source>
</evidence>
<dbReference type="InterPro" id="IPR012910">
    <property type="entry name" value="Plug_dom"/>
</dbReference>
<evidence type="ECO:0000313" key="17">
    <source>
        <dbReference type="Proteomes" id="UP000011617"/>
    </source>
</evidence>
<gene>
    <name evidence="16" type="ORF">F387_00209</name>
</gene>
<dbReference type="GO" id="GO:0044718">
    <property type="term" value="P:siderophore transmembrane transport"/>
    <property type="evidence" value="ECO:0007669"/>
    <property type="project" value="TreeGrafter"/>
</dbReference>
<sequence>MQYPSPRFTLTKVAAAVILCTSGMAMADENKAEHSNIFTLGTVVVTADAITTAESSESFIDRETIELLEAKDLGQALQYTPGVFYDSPIGAAGGRSARRFEPSVSIRGYSLRYVPIFVDGIPVYIPYDGYSDMSRFTTADVSSIQVAKGYSSVMYGHNTMGGAINIVTLKPRSAFDFSGTLGTATGDVKEISANVGTLQENWYLQVGASERTRKYSRLAEKFDGKDGANRQVDSDQYLYHTKDRRANIKVGWTPNATDEYVLSYSKQEAKKYPGTGNGIIPTEWIWPKWDRETISFVSQTWLFDDQVYIKPRIYHDGFKNTLLNFKPNQASHYDDKAFGASLEVGTTAVQNHLFKLMLSYKRETHKGIDQDLKKMTQEETKATQKFYSIALEDTITFNEQWEAQVGAIYTKRKADADGIGANTQALIGQYPAARSLLAPSMDATDFQAALFYKPSETDTFRITAGKKTRFPSFKEVYSNYGDNAVNCKDKKFKSDQRLCPVYDKTPIIALQNPGLKPESAINIDLGYSGMPVEGLHLDATLFYSQSKNVIAREENNPHRFPGYIVNQTINLSGKVERKGLELGLDYDINRYVRLGGGYTYLDMKNKDSNEHVTDTPKHFGYLYATFKPIDWFEITPSMTARSSSYAFAHSNEKNKGYQVYNLKISVTPPQWKGVSFNAGVDNIFNKDYAAYNASFPSEGRSFYANMRIDFY</sequence>
<dbReference type="Pfam" id="PF00593">
    <property type="entry name" value="TonB_dep_Rec_b-barrel"/>
    <property type="match status" value="1"/>
</dbReference>
<dbReference type="InterPro" id="IPR037066">
    <property type="entry name" value="Plug_dom_sf"/>
</dbReference>
<keyword evidence="17" id="KW-1185">Reference proteome</keyword>
<dbReference type="OrthoDB" id="9760494at2"/>
<keyword evidence="3 11" id="KW-0813">Transport</keyword>
<dbReference type="CDD" id="cd01347">
    <property type="entry name" value="ligand_gated_channel"/>
    <property type="match status" value="1"/>
</dbReference>
<evidence type="ECO:0000256" key="3">
    <source>
        <dbReference type="ARBA" id="ARBA00022448"/>
    </source>
</evidence>
<dbReference type="Pfam" id="PF07715">
    <property type="entry name" value="Plug"/>
    <property type="match status" value="1"/>
</dbReference>
<keyword evidence="9" id="KW-0675">Receptor</keyword>
<keyword evidence="4 11" id="KW-1134">Transmembrane beta strand</keyword>
<dbReference type="Gene3D" id="2.170.130.10">
    <property type="entry name" value="TonB-dependent receptor, plug domain"/>
    <property type="match status" value="1"/>
</dbReference>
<evidence type="ECO:0000256" key="9">
    <source>
        <dbReference type="ARBA" id="ARBA00023170"/>
    </source>
</evidence>
<comment type="subcellular location">
    <subcellularLocation>
        <location evidence="1 11">Cell outer membrane</location>
        <topology evidence="1 11">Multi-pass membrane protein</topology>
    </subcellularLocation>
</comment>